<keyword evidence="1" id="KW-0436">Ligase</keyword>
<dbReference type="RefSeq" id="WP_182704116.1">
    <property type="nucleotide sequence ID" value="NZ_JACJII010000001.1"/>
</dbReference>
<name>A0A7W3MU53_9ACTN</name>
<evidence type="ECO:0000313" key="1">
    <source>
        <dbReference type="EMBL" id="MBA9001945.1"/>
    </source>
</evidence>
<proteinExistence type="predicted"/>
<keyword evidence="2" id="KW-1185">Reference proteome</keyword>
<gene>
    <name evidence="1" type="ORF">HNR21_000827</name>
</gene>
<dbReference type="GO" id="GO:0016874">
    <property type="term" value="F:ligase activity"/>
    <property type="evidence" value="ECO:0007669"/>
    <property type="project" value="UniProtKB-KW"/>
</dbReference>
<dbReference type="AlphaFoldDB" id="A0A7W3MU53"/>
<dbReference type="EMBL" id="JACJII010000001">
    <property type="protein sequence ID" value="MBA9001945.1"/>
    <property type="molecule type" value="Genomic_DNA"/>
</dbReference>
<dbReference type="Gene3D" id="3.90.1140.10">
    <property type="entry name" value="Cyclic phosphodiesterase"/>
    <property type="match status" value="1"/>
</dbReference>
<evidence type="ECO:0000313" key="2">
    <source>
        <dbReference type="Proteomes" id="UP000539313"/>
    </source>
</evidence>
<protein>
    <submittedName>
        <fullName evidence="1">2'-5' RNA ligase</fullName>
    </submittedName>
</protein>
<comment type="caution">
    <text evidence="1">The sequence shown here is derived from an EMBL/GenBank/DDBJ whole genome shotgun (WGS) entry which is preliminary data.</text>
</comment>
<organism evidence="1 2">
    <name type="scientific">Thermomonospora cellulosilytica</name>
    <dbReference type="NCBI Taxonomy" id="1411118"/>
    <lineage>
        <taxon>Bacteria</taxon>
        <taxon>Bacillati</taxon>
        <taxon>Actinomycetota</taxon>
        <taxon>Actinomycetes</taxon>
        <taxon>Streptosporangiales</taxon>
        <taxon>Thermomonosporaceae</taxon>
        <taxon>Thermomonospora</taxon>
    </lineage>
</organism>
<accession>A0A7W3MU53</accession>
<reference evidence="1 2" key="1">
    <citation type="submission" date="2020-08" db="EMBL/GenBank/DDBJ databases">
        <title>Sequencing the genomes of 1000 actinobacteria strains.</title>
        <authorList>
            <person name="Klenk H.-P."/>
        </authorList>
    </citation>
    <scope>NUCLEOTIDE SEQUENCE [LARGE SCALE GENOMIC DNA]</scope>
    <source>
        <strain evidence="1 2">DSM 45823</strain>
    </source>
</reference>
<dbReference type="SUPFAM" id="SSF55144">
    <property type="entry name" value="LigT-like"/>
    <property type="match status" value="1"/>
</dbReference>
<dbReference type="InterPro" id="IPR009097">
    <property type="entry name" value="Cyclic_Pdiesterase"/>
</dbReference>
<sequence length="207" mass="23318">MSPMPDRMSDHWWWRPGVRPGRRLLVWHILVDDQQDVHSIVRECQDKLAPLDGLDLIPAEWLHMTTQIIGFGDEIPQTEIDAMIEAAGKRLAELPPITVQLGRLLFHPEVVMLGIDPPRALDPVRAAVRDAVAETVTVHQLDDWPEWTPHLSVAYSHDDGPAAPVIEALAERPSPRPLVVRDVQLVAQLRTGRLYHWERLATVPLGG</sequence>
<dbReference type="Pfam" id="PF13563">
    <property type="entry name" value="2_5_RNA_ligase2"/>
    <property type="match status" value="1"/>
</dbReference>
<dbReference type="Proteomes" id="UP000539313">
    <property type="component" value="Unassembled WGS sequence"/>
</dbReference>